<dbReference type="AlphaFoldDB" id="A0ABD0UFV5"/>
<dbReference type="EMBL" id="JANQDX010000015">
    <property type="protein sequence ID" value="KAL0911729.1"/>
    <property type="molecule type" value="Genomic_DNA"/>
</dbReference>
<comment type="caution">
    <text evidence="1">The sequence shown here is derived from an EMBL/GenBank/DDBJ whole genome shotgun (WGS) entry which is preliminary data.</text>
</comment>
<keyword evidence="2" id="KW-1185">Reference proteome</keyword>
<reference evidence="1 2" key="1">
    <citation type="journal article" date="2024" name="Plant Biotechnol. J.">
        <title>Dendrobium thyrsiflorum genome and its molecular insights into genes involved in important horticultural traits.</title>
        <authorList>
            <person name="Chen B."/>
            <person name="Wang J.Y."/>
            <person name="Zheng P.J."/>
            <person name="Li K.L."/>
            <person name="Liang Y.M."/>
            <person name="Chen X.F."/>
            <person name="Zhang C."/>
            <person name="Zhao X."/>
            <person name="He X."/>
            <person name="Zhang G.Q."/>
            <person name="Liu Z.J."/>
            <person name="Xu Q."/>
        </authorList>
    </citation>
    <scope>NUCLEOTIDE SEQUENCE [LARGE SCALE GENOMIC DNA]</scope>
    <source>
        <strain evidence="1">GZMU011</strain>
    </source>
</reference>
<evidence type="ECO:0008006" key="3">
    <source>
        <dbReference type="Google" id="ProtNLM"/>
    </source>
</evidence>
<protein>
    <recommendedName>
        <fullName evidence="3">DUF4283 domain-containing protein</fullName>
    </recommendedName>
</protein>
<name>A0ABD0UFV5_DENTH</name>
<proteinExistence type="predicted"/>
<sequence>MLVFFSSDLITADIYLFLPKISLNVMFTFYFLESEFVVVLNLLTEQAVGNKISKLSMQQLLLTLDEDFFLLKLRITIWLRRKALFLLWKTGLQKWTPEFRLVMEDFSSIPLWIQILDIYIIEILQLFKKNGKICIQVVNGGLLLEEILIIQNGKSCTSKRTEFNLLNFEFPPISLANNTNLSHLLYADNVVIFGQGSISSLLCLNNTL</sequence>
<accession>A0ABD0UFV5</accession>
<dbReference type="Proteomes" id="UP001552299">
    <property type="component" value="Unassembled WGS sequence"/>
</dbReference>
<gene>
    <name evidence="1" type="ORF">M5K25_019888</name>
</gene>
<evidence type="ECO:0000313" key="1">
    <source>
        <dbReference type="EMBL" id="KAL0911729.1"/>
    </source>
</evidence>
<organism evidence="1 2">
    <name type="scientific">Dendrobium thyrsiflorum</name>
    <name type="common">Pinecone-like raceme dendrobium</name>
    <name type="synonym">Orchid</name>
    <dbReference type="NCBI Taxonomy" id="117978"/>
    <lineage>
        <taxon>Eukaryota</taxon>
        <taxon>Viridiplantae</taxon>
        <taxon>Streptophyta</taxon>
        <taxon>Embryophyta</taxon>
        <taxon>Tracheophyta</taxon>
        <taxon>Spermatophyta</taxon>
        <taxon>Magnoliopsida</taxon>
        <taxon>Liliopsida</taxon>
        <taxon>Asparagales</taxon>
        <taxon>Orchidaceae</taxon>
        <taxon>Epidendroideae</taxon>
        <taxon>Malaxideae</taxon>
        <taxon>Dendrobiinae</taxon>
        <taxon>Dendrobium</taxon>
    </lineage>
</organism>
<evidence type="ECO:0000313" key="2">
    <source>
        <dbReference type="Proteomes" id="UP001552299"/>
    </source>
</evidence>